<evidence type="ECO:0000313" key="3">
    <source>
        <dbReference type="EMBL" id="GAA2367700.1"/>
    </source>
</evidence>
<keyword evidence="2" id="KW-0472">Membrane</keyword>
<comment type="caution">
    <text evidence="3">The sequence shown here is derived from an EMBL/GenBank/DDBJ whole genome shotgun (WGS) entry which is preliminary data.</text>
</comment>
<proteinExistence type="predicted"/>
<feature type="compositionally biased region" description="Basic and acidic residues" evidence="1">
    <location>
        <begin position="200"/>
        <end position="217"/>
    </location>
</feature>
<evidence type="ECO:0008006" key="5">
    <source>
        <dbReference type="Google" id="ProtNLM"/>
    </source>
</evidence>
<feature type="transmembrane region" description="Helical" evidence="2">
    <location>
        <begin position="20"/>
        <end position="39"/>
    </location>
</feature>
<feature type="region of interest" description="Disordered" evidence="1">
    <location>
        <begin position="134"/>
        <end position="217"/>
    </location>
</feature>
<feature type="compositionally biased region" description="Pro residues" evidence="1">
    <location>
        <begin position="141"/>
        <end position="176"/>
    </location>
</feature>
<feature type="transmembrane region" description="Helical" evidence="2">
    <location>
        <begin position="81"/>
        <end position="103"/>
    </location>
</feature>
<accession>A0ABN3H2Q5</accession>
<protein>
    <recommendedName>
        <fullName evidence="5">Integral membrane protein</fullName>
    </recommendedName>
</protein>
<dbReference type="EMBL" id="BAAASD010000046">
    <property type="protein sequence ID" value="GAA2367700.1"/>
    <property type="molecule type" value="Genomic_DNA"/>
</dbReference>
<reference evidence="3 4" key="1">
    <citation type="journal article" date="2019" name="Int. J. Syst. Evol. Microbiol.">
        <title>The Global Catalogue of Microorganisms (GCM) 10K type strain sequencing project: providing services to taxonomists for standard genome sequencing and annotation.</title>
        <authorList>
            <consortium name="The Broad Institute Genomics Platform"/>
            <consortium name="The Broad Institute Genome Sequencing Center for Infectious Disease"/>
            <person name="Wu L."/>
            <person name="Ma J."/>
        </authorList>
    </citation>
    <scope>NUCLEOTIDE SEQUENCE [LARGE SCALE GENOMIC DNA]</scope>
    <source>
        <strain evidence="3 4">JCM 4316</strain>
    </source>
</reference>
<evidence type="ECO:0000256" key="1">
    <source>
        <dbReference type="SAM" id="MobiDB-lite"/>
    </source>
</evidence>
<feature type="compositionally biased region" description="Low complexity" evidence="1">
    <location>
        <begin position="177"/>
        <end position="186"/>
    </location>
</feature>
<dbReference type="RefSeq" id="WP_346178449.1">
    <property type="nucleotide sequence ID" value="NZ_BAAASD010000046.1"/>
</dbReference>
<name>A0ABN3H2Q5_9ACTN</name>
<sequence>MHGHAPAPPPRPATTATVVVLRVVFVAVTLLSLGFLSWVTMLRVAILRRRALDWLLFWTSCVLVVLAFVEFGTGPDEPDALAYTTLAGVFLLACGVTTHYLIVDIRHHRPARPAVPTGAPAVAPYVPPGYPPAAYGYPATPHQPAPPLQHPQPLQPQHPHPQQPLQPPTQPQPQPYPQAQAQHQQPQPQPQPQHQRIRRVRAELDELSDYLRREEGR</sequence>
<evidence type="ECO:0000313" key="4">
    <source>
        <dbReference type="Proteomes" id="UP001500253"/>
    </source>
</evidence>
<keyword evidence="2" id="KW-1133">Transmembrane helix</keyword>
<organism evidence="3 4">
    <name type="scientific">Streptomyces cuspidosporus</name>
    <dbReference type="NCBI Taxonomy" id="66882"/>
    <lineage>
        <taxon>Bacteria</taxon>
        <taxon>Bacillati</taxon>
        <taxon>Actinomycetota</taxon>
        <taxon>Actinomycetes</taxon>
        <taxon>Kitasatosporales</taxon>
        <taxon>Streptomycetaceae</taxon>
        <taxon>Streptomyces</taxon>
    </lineage>
</organism>
<gene>
    <name evidence="3" type="ORF">GCM10010246_71270</name>
</gene>
<feature type="transmembrane region" description="Helical" evidence="2">
    <location>
        <begin position="51"/>
        <end position="69"/>
    </location>
</feature>
<keyword evidence="4" id="KW-1185">Reference proteome</keyword>
<keyword evidence="2" id="KW-0812">Transmembrane</keyword>
<evidence type="ECO:0000256" key="2">
    <source>
        <dbReference type="SAM" id="Phobius"/>
    </source>
</evidence>
<dbReference type="Proteomes" id="UP001500253">
    <property type="component" value="Unassembled WGS sequence"/>
</dbReference>